<dbReference type="Proteomes" id="UP000053424">
    <property type="component" value="Unassembled WGS sequence"/>
</dbReference>
<evidence type="ECO:0000313" key="2">
    <source>
        <dbReference type="Proteomes" id="UP000053424"/>
    </source>
</evidence>
<reference evidence="2" key="2">
    <citation type="submission" date="2015-01" db="EMBL/GenBank/DDBJ databases">
        <title>Evolutionary Origins and Diversification of the Mycorrhizal Mutualists.</title>
        <authorList>
            <consortium name="DOE Joint Genome Institute"/>
            <consortium name="Mycorrhizal Genomics Consortium"/>
            <person name="Kohler A."/>
            <person name="Kuo A."/>
            <person name="Nagy L.G."/>
            <person name="Floudas D."/>
            <person name="Copeland A."/>
            <person name="Barry K.W."/>
            <person name="Cichocki N."/>
            <person name="Veneault-Fourrey C."/>
            <person name="LaButti K."/>
            <person name="Lindquist E.A."/>
            <person name="Lipzen A."/>
            <person name="Lundell T."/>
            <person name="Morin E."/>
            <person name="Murat C."/>
            <person name="Riley R."/>
            <person name="Ohm R."/>
            <person name="Sun H."/>
            <person name="Tunlid A."/>
            <person name="Henrissat B."/>
            <person name="Grigoriev I.V."/>
            <person name="Hibbett D.S."/>
            <person name="Martin F."/>
        </authorList>
    </citation>
    <scope>NUCLEOTIDE SEQUENCE [LARGE SCALE GENOMIC DNA]</scope>
    <source>
        <strain evidence="2">h7</strain>
    </source>
</reference>
<accession>A0A0C2YVA8</accession>
<protein>
    <submittedName>
        <fullName evidence="1">Uncharacterized protein</fullName>
    </submittedName>
</protein>
<evidence type="ECO:0000313" key="1">
    <source>
        <dbReference type="EMBL" id="KIM44952.1"/>
    </source>
</evidence>
<organism evidence="1 2">
    <name type="scientific">Hebeloma cylindrosporum</name>
    <dbReference type="NCBI Taxonomy" id="76867"/>
    <lineage>
        <taxon>Eukaryota</taxon>
        <taxon>Fungi</taxon>
        <taxon>Dikarya</taxon>
        <taxon>Basidiomycota</taxon>
        <taxon>Agaricomycotina</taxon>
        <taxon>Agaricomycetes</taxon>
        <taxon>Agaricomycetidae</taxon>
        <taxon>Agaricales</taxon>
        <taxon>Agaricineae</taxon>
        <taxon>Hymenogastraceae</taxon>
        <taxon>Hebeloma</taxon>
    </lineage>
</organism>
<keyword evidence="2" id="KW-1185">Reference proteome</keyword>
<dbReference type="EMBL" id="KN831773">
    <property type="protein sequence ID" value="KIM44952.1"/>
    <property type="molecule type" value="Genomic_DNA"/>
</dbReference>
<gene>
    <name evidence="1" type="ORF">M413DRAFT_442927</name>
</gene>
<dbReference type="AlphaFoldDB" id="A0A0C2YVA8"/>
<proteinExistence type="predicted"/>
<name>A0A0C2YVA8_HEBCY</name>
<dbReference type="HOGENOM" id="CLU_2606313_0_0_1"/>
<reference evidence="1 2" key="1">
    <citation type="submission" date="2014-04" db="EMBL/GenBank/DDBJ databases">
        <authorList>
            <consortium name="DOE Joint Genome Institute"/>
            <person name="Kuo A."/>
            <person name="Gay G."/>
            <person name="Dore J."/>
            <person name="Kohler A."/>
            <person name="Nagy L.G."/>
            <person name="Floudas D."/>
            <person name="Copeland A."/>
            <person name="Barry K.W."/>
            <person name="Cichocki N."/>
            <person name="Veneault-Fourrey C."/>
            <person name="LaButti K."/>
            <person name="Lindquist E.A."/>
            <person name="Lipzen A."/>
            <person name="Lundell T."/>
            <person name="Morin E."/>
            <person name="Murat C."/>
            <person name="Sun H."/>
            <person name="Tunlid A."/>
            <person name="Henrissat B."/>
            <person name="Grigoriev I.V."/>
            <person name="Hibbett D.S."/>
            <person name="Martin F."/>
            <person name="Nordberg H.P."/>
            <person name="Cantor M.N."/>
            <person name="Hua S.X."/>
        </authorList>
    </citation>
    <scope>NUCLEOTIDE SEQUENCE [LARGE SCALE GENOMIC DNA]</scope>
    <source>
        <strain evidence="2">h7</strain>
    </source>
</reference>
<sequence>MQETTLAGIVLSSKVSTAVLLHPETAAWFEDVVSYPPASTLVHLHFFFGDNIQTPRASPKGGVLLKSALGYYVGCPRDW</sequence>